<feature type="compositionally biased region" description="Basic and acidic residues" evidence="1">
    <location>
        <begin position="136"/>
        <end position="148"/>
    </location>
</feature>
<accession>A0A4Y2EDU7</accession>
<feature type="region of interest" description="Disordered" evidence="1">
    <location>
        <begin position="33"/>
        <end position="60"/>
    </location>
</feature>
<evidence type="ECO:0000256" key="1">
    <source>
        <dbReference type="SAM" id="MobiDB-lite"/>
    </source>
</evidence>
<dbReference type="Proteomes" id="UP000499080">
    <property type="component" value="Unassembled WGS sequence"/>
</dbReference>
<dbReference type="AlphaFoldDB" id="A0A4Y2EDU7"/>
<proteinExistence type="predicted"/>
<organism evidence="2 3">
    <name type="scientific">Araneus ventricosus</name>
    <name type="common">Orbweaver spider</name>
    <name type="synonym">Epeira ventricosa</name>
    <dbReference type="NCBI Taxonomy" id="182803"/>
    <lineage>
        <taxon>Eukaryota</taxon>
        <taxon>Metazoa</taxon>
        <taxon>Ecdysozoa</taxon>
        <taxon>Arthropoda</taxon>
        <taxon>Chelicerata</taxon>
        <taxon>Arachnida</taxon>
        <taxon>Araneae</taxon>
        <taxon>Araneomorphae</taxon>
        <taxon>Entelegynae</taxon>
        <taxon>Araneoidea</taxon>
        <taxon>Araneidae</taxon>
        <taxon>Araneus</taxon>
    </lineage>
</organism>
<dbReference type="EMBL" id="BGPR01000581">
    <property type="protein sequence ID" value="GBM27303.1"/>
    <property type="molecule type" value="Genomic_DNA"/>
</dbReference>
<name>A0A4Y2EDU7_ARAVE</name>
<keyword evidence="3" id="KW-1185">Reference proteome</keyword>
<sequence>MRNKHRTRCIFSGTLRPEAETLPLGHRSPPYCIGKTKEHHPALPKHPGKQLKDRPPQQKVGHCGSYIIAPITSGSCSNPPFYRGTTLLRKWAQRATPPLLCHLVEESLLTYTAASPPRTHGVPPMGGESKSIGQTLRRDKANAEESSLRRHTKSQTQSTTARGVDVAVK</sequence>
<comment type="caution">
    <text evidence="2">The sequence shown here is derived from an EMBL/GenBank/DDBJ whole genome shotgun (WGS) entry which is preliminary data.</text>
</comment>
<gene>
    <name evidence="2" type="ORF">AVEN_222379_1</name>
</gene>
<protein>
    <submittedName>
        <fullName evidence="2">Uncharacterized protein</fullName>
    </submittedName>
</protein>
<evidence type="ECO:0000313" key="2">
    <source>
        <dbReference type="EMBL" id="GBM27303.1"/>
    </source>
</evidence>
<evidence type="ECO:0000313" key="3">
    <source>
        <dbReference type="Proteomes" id="UP000499080"/>
    </source>
</evidence>
<reference evidence="2 3" key="1">
    <citation type="journal article" date="2019" name="Sci. Rep.">
        <title>Orb-weaving spider Araneus ventricosus genome elucidates the spidroin gene catalogue.</title>
        <authorList>
            <person name="Kono N."/>
            <person name="Nakamura H."/>
            <person name="Ohtoshi R."/>
            <person name="Moran D.A.P."/>
            <person name="Shinohara A."/>
            <person name="Yoshida Y."/>
            <person name="Fujiwara M."/>
            <person name="Mori M."/>
            <person name="Tomita M."/>
            <person name="Arakawa K."/>
        </authorList>
    </citation>
    <scope>NUCLEOTIDE SEQUENCE [LARGE SCALE GENOMIC DNA]</scope>
</reference>
<feature type="region of interest" description="Disordered" evidence="1">
    <location>
        <begin position="115"/>
        <end position="169"/>
    </location>
</feature>